<feature type="region of interest" description="Disordered" evidence="1">
    <location>
        <begin position="315"/>
        <end position="359"/>
    </location>
</feature>
<reference evidence="2 3" key="1">
    <citation type="submission" date="2023-03" db="EMBL/GenBank/DDBJ databases">
        <title>Genome insight into feeding habits of ladybird beetles.</title>
        <authorList>
            <person name="Li H.-S."/>
            <person name="Huang Y.-H."/>
            <person name="Pang H."/>
        </authorList>
    </citation>
    <scope>NUCLEOTIDE SEQUENCE [LARGE SCALE GENOMIC DNA]</scope>
    <source>
        <strain evidence="2">SYSU_2023b</strain>
        <tissue evidence="2">Whole body</tissue>
    </source>
</reference>
<feature type="compositionally biased region" description="Basic and acidic residues" evidence="1">
    <location>
        <begin position="168"/>
        <end position="180"/>
    </location>
</feature>
<accession>A0AAW1V7W9</accession>
<dbReference type="EMBL" id="JARQZJ010000122">
    <property type="protein sequence ID" value="KAK9889254.1"/>
    <property type="molecule type" value="Genomic_DNA"/>
</dbReference>
<evidence type="ECO:0000313" key="2">
    <source>
        <dbReference type="EMBL" id="KAK9889254.1"/>
    </source>
</evidence>
<evidence type="ECO:0000256" key="1">
    <source>
        <dbReference type="SAM" id="MobiDB-lite"/>
    </source>
</evidence>
<sequence>MSNKILGIKSDKFTDDNSDIISLADSLDDSTSSRMSIRHHDNKPVRGDLPPLPRNDKKIQNKNIKPADAFFIPMKTDVQKDVKSVSNYLPQKLREKILQRQQDLQDKLNESKSTFKSKLTHLSFQKSKKNSVAKSEKSVDTTLGDIQSKSRYKKPFLPSISLTKKLRQQSDDEHSNELKSKGRYKKKAKENHQSTRRNKESFRERDFSLYTTENEYVYNGGPKRIYHRAEFRNCHKRVEILEILECVDITGEHNQNREKVRSKIPVFVNQKSTRHRDSISKRPTYLDFDKLYVRDPKLDQLIANILIQTLHEEVDSGVSKQTNKEEKLQQEFEAISEENSQQSSNDDNENRNTIEISTNEDDSVDCSKIEGFEKLDYTDKVPDNSKLHQQPLENMYYKGKAAVELLRPENSSTIPDGWVAFYVPQRSEETIDNGSTEGIRFSQIIKCTL</sequence>
<dbReference type="AlphaFoldDB" id="A0AAW1V7W9"/>
<keyword evidence="3" id="KW-1185">Reference proteome</keyword>
<comment type="caution">
    <text evidence="2">The sequence shown here is derived from an EMBL/GenBank/DDBJ whole genome shotgun (WGS) entry which is preliminary data.</text>
</comment>
<feature type="region of interest" description="Disordered" evidence="1">
    <location>
        <begin position="163"/>
        <end position="202"/>
    </location>
</feature>
<proteinExistence type="predicted"/>
<protein>
    <submittedName>
        <fullName evidence="2">Uncharacterized protein</fullName>
    </submittedName>
</protein>
<feature type="compositionally biased region" description="Basic and acidic residues" evidence="1">
    <location>
        <begin position="190"/>
        <end position="202"/>
    </location>
</feature>
<feature type="region of interest" description="Disordered" evidence="1">
    <location>
        <begin position="28"/>
        <end position="59"/>
    </location>
</feature>
<dbReference type="Proteomes" id="UP001431783">
    <property type="component" value="Unassembled WGS sequence"/>
</dbReference>
<name>A0AAW1V7W9_9CUCU</name>
<gene>
    <name evidence="2" type="ORF">WA026_004531</name>
</gene>
<organism evidence="2 3">
    <name type="scientific">Henosepilachna vigintioctopunctata</name>
    <dbReference type="NCBI Taxonomy" id="420089"/>
    <lineage>
        <taxon>Eukaryota</taxon>
        <taxon>Metazoa</taxon>
        <taxon>Ecdysozoa</taxon>
        <taxon>Arthropoda</taxon>
        <taxon>Hexapoda</taxon>
        <taxon>Insecta</taxon>
        <taxon>Pterygota</taxon>
        <taxon>Neoptera</taxon>
        <taxon>Endopterygota</taxon>
        <taxon>Coleoptera</taxon>
        <taxon>Polyphaga</taxon>
        <taxon>Cucujiformia</taxon>
        <taxon>Coccinelloidea</taxon>
        <taxon>Coccinellidae</taxon>
        <taxon>Epilachninae</taxon>
        <taxon>Epilachnini</taxon>
        <taxon>Henosepilachna</taxon>
    </lineage>
</organism>
<feature type="region of interest" description="Disordered" evidence="1">
    <location>
        <begin position="122"/>
        <end position="142"/>
    </location>
</feature>
<evidence type="ECO:0000313" key="3">
    <source>
        <dbReference type="Proteomes" id="UP001431783"/>
    </source>
</evidence>